<dbReference type="PANTHER" id="PTHR45896">
    <property type="entry name" value="N-ALPHA-ACETYLTRANSFERASE 30"/>
    <property type="match status" value="1"/>
</dbReference>
<keyword evidence="7" id="KW-1185">Reference proteome</keyword>
<evidence type="ECO:0000256" key="4">
    <source>
        <dbReference type="SAM" id="MobiDB-lite"/>
    </source>
</evidence>
<evidence type="ECO:0000256" key="2">
    <source>
        <dbReference type="ARBA" id="ARBA00023315"/>
    </source>
</evidence>
<gene>
    <name evidence="6" type="ORF">EDB92DRAFT_1872407</name>
</gene>
<dbReference type="EMBL" id="JAKELL010000042">
    <property type="protein sequence ID" value="KAH8988385.1"/>
    <property type="molecule type" value="Genomic_DNA"/>
</dbReference>
<evidence type="ECO:0000256" key="3">
    <source>
        <dbReference type="ARBA" id="ARBA00024025"/>
    </source>
</evidence>
<evidence type="ECO:0000256" key="1">
    <source>
        <dbReference type="ARBA" id="ARBA00022679"/>
    </source>
</evidence>
<name>A0AAD4LCX1_9AGAM</name>
<comment type="similarity">
    <text evidence="3">Belongs to the acetyltransferase family. MAK3 subfamily.</text>
</comment>
<evidence type="ECO:0000259" key="5">
    <source>
        <dbReference type="PROSITE" id="PS51186"/>
    </source>
</evidence>
<dbReference type="GO" id="GO:0004596">
    <property type="term" value="F:protein-N-terminal amino-acid acetyltransferase activity"/>
    <property type="evidence" value="ECO:0007669"/>
    <property type="project" value="InterPro"/>
</dbReference>
<sequence length="233" mass="26011">MDTITYRAYSGEHELPHIISLVQSELSEPYVVYTYRYFLHQWPHLSFLAYAHGVPHPVGVIVCKQSPHRDRYLRGYIAMLSVDKGYRKRGIASALVRHSISVMQASGAQEIALETEFDNAPALALYTSLGFVPEKRLHRFYLNGKDAFRLVLPLAPHTRLSSPPSSASSSASSLLPASSADGSAPDDEYDDSSDDYAEDTAKLVRLRRRVAALRGCRMITVWPADEDDRVSGR</sequence>
<accession>A0AAD4LCX1</accession>
<protein>
    <submittedName>
        <fullName evidence="6">Acyl-CoA N-acyltransferase</fullName>
    </submittedName>
</protein>
<dbReference type="PROSITE" id="PS51186">
    <property type="entry name" value="GNAT"/>
    <property type="match status" value="1"/>
</dbReference>
<organism evidence="6 7">
    <name type="scientific">Lactarius akahatsu</name>
    <dbReference type="NCBI Taxonomy" id="416441"/>
    <lineage>
        <taxon>Eukaryota</taxon>
        <taxon>Fungi</taxon>
        <taxon>Dikarya</taxon>
        <taxon>Basidiomycota</taxon>
        <taxon>Agaricomycotina</taxon>
        <taxon>Agaricomycetes</taxon>
        <taxon>Russulales</taxon>
        <taxon>Russulaceae</taxon>
        <taxon>Lactarius</taxon>
    </lineage>
</organism>
<dbReference type="InterPro" id="IPR044542">
    <property type="entry name" value="NAA30-like"/>
</dbReference>
<dbReference type="CDD" id="cd04301">
    <property type="entry name" value="NAT_SF"/>
    <property type="match status" value="1"/>
</dbReference>
<evidence type="ECO:0000313" key="7">
    <source>
        <dbReference type="Proteomes" id="UP001201163"/>
    </source>
</evidence>
<dbReference type="PANTHER" id="PTHR45896:SF1">
    <property type="entry name" value="N-ALPHA-ACETYLTRANSFERASE 30"/>
    <property type="match status" value="1"/>
</dbReference>
<dbReference type="SUPFAM" id="SSF55729">
    <property type="entry name" value="Acyl-CoA N-acyltransferases (Nat)"/>
    <property type="match status" value="1"/>
</dbReference>
<feature type="region of interest" description="Disordered" evidence="4">
    <location>
        <begin position="159"/>
        <end position="196"/>
    </location>
</feature>
<dbReference type="Gene3D" id="3.40.630.30">
    <property type="match status" value="1"/>
</dbReference>
<dbReference type="Pfam" id="PF00583">
    <property type="entry name" value="Acetyltransf_1"/>
    <property type="match status" value="1"/>
</dbReference>
<keyword evidence="2" id="KW-0012">Acyltransferase</keyword>
<dbReference type="Proteomes" id="UP001201163">
    <property type="component" value="Unassembled WGS sequence"/>
</dbReference>
<feature type="domain" description="N-acetyltransferase" evidence="5">
    <location>
        <begin position="4"/>
        <end position="155"/>
    </location>
</feature>
<proteinExistence type="inferred from homology"/>
<keyword evidence="1" id="KW-0808">Transferase</keyword>
<reference evidence="6" key="1">
    <citation type="submission" date="2022-01" db="EMBL/GenBank/DDBJ databases">
        <title>Comparative genomics reveals a dynamic genome evolution in the ectomycorrhizal milk-cap (Lactarius) mushrooms.</title>
        <authorList>
            <consortium name="DOE Joint Genome Institute"/>
            <person name="Lebreton A."/>
            <person name="Tang N."/>
            <person name="Kuo A."/>
            <person name="LaButti K."/>
            <person name="Drula E."/>
            <person name="Barry K."/>
            <person name="Clum A."/>
            <person name="Lipzen A."/>
            <person name="Mousain D."/>
            <person name="Ng V."/>
            <person name="Wang R."/>
            <person name="Wang X."/>
            <person name="Dai Y."/>
            <person name="Henrissat B."/>
            <person name="Grigoriev I.V."/>
            <person name="Guerin-Laguette A."/>
            <person name="Yu F."/>
            <person name="Martin F.M."/>
        </authorList>
    </citation>
    <scope>NUCLEOTIDE SEQUENCE</scope>
    <source>
        <strain evidence="6">QP</strain>
    </source>
</reference>
<dbReference type="AlphaFoldDB" id="A0AAD4LCX1"/>
<comment type="caution">
    <text evidence="6">The sequence shown here is derived from an EMBL/GenBank/DDBJ whole genome shotgun (WGS) entry which is preliminary data.</text>
</comment>
<evidence type="ECO:0000313" key="6">
    <source>
        <dbReference type="EMBL" id="KAH8988385.1"/>
    </source>
</evidence>
<feature type="compositionally biased region" description="Low complexity" evidence="4">
    <location>
        <begin position="160"/>
        <end position="183"/>
    </location>
</feature>
<feature type="compositionally biased region" description="Acidic residues" evidence="4">
    <location>
        <begin position="184"/>
        <end position="196"/>
    </location>
</feature>
<dbReference type="InterPro" id="IPR016181">
    <property type="entry name" value="Acyl_CoA_acyltransferase"/>
</dbReference>
<dbReference type="GO" id="GO:0031417">
    <property type="term" value="C:NatC complex"/>
    <property type="evidence" value="ECO:0007669"/>
    <property type="project" value="TreeGrafter"/>
</dbReference>
<dbReference type="InterPro" id="IPR000182">
    <property type="entry name" value="GNAT_dom"/>
</dbReference>